<dbReference type="Proteomes" id="UP000482155">
    <property type="component" value="Unassembled WGS sequence"/>
</dbReference>
<feature type="domain" description="Thioredoxin" evidence="1">
    <location>
        <begin position="1"/>
        <end position="111"/>
    </location>
</feature>
<evidence type="ECO:0000313" key="2">
    <source>
        <dbReference type="EMBL" id="NEX62832.1"/>
    </source>
</evidence>
<dbReference type="CDD" id="cd02947">
    <property type="entry name" value="TRX_family"/>
    <property type="match status" value="1"/>
</dbReference>
<gene>
    <name evidence="2" type="ORF">G3574_17240</name>
</gene>
<evidence type="ECO:0000259" key="1">
    <source>
        <dbReference type="PROSITE" id="PS51352"/>
    </source>
</evidence>
<dbReference type="InterPro" id="IPR013766">
    <property type="entry name" value="Thioredoxin_domain"/>
</dbReference>
<organism evidence="2 3">
    <name type="scientific">Noviherbaspirillum galbum</name>
    <dbReference type="NCBI Taxonomy" id="2709383"/>
    <lineage>
        <taxon>Bacteria</taxon>
        <taxon>Pseudomonadati</taxon>
        <taxon>Pseudomonadota</taxon>
        <taxon>Betaproteobacteria</taxon>
        <taxon>Burkholderiales</taxon>
        <taxon>Oxalobacteraceae</taxon>
        <taxon>Noviherbaspirillum</taxon>
    </lineage>
</organism>
<dbReference type="Gene3D" id="3.40.30.10">
    <property type="entry name" value="Glutaredoxin"/>
    <property type="match status" value="1"/>
</dbReference>
<dbReference type="AlphaFoldDB" id="A0A6B3SWP6"/>
<dbReference type="RefSeq" id="WP_163965804.1">
    <property type="nucleotide sequence ID" value="NZ_JAAIVB010000055.1"/>
</dbReference>
<reference evidence="2 3" key="1">
    <citation type="submission" date="2020-02" db="EMBL/GenBank/DDBJ databases">
        <authorList>
            <person name="Kim M.K."/>
        </authorList>
    </citation>
    <scope>NUCLEOTIDE SEQUENCE [LARGE SCALE GENOMIC DNA]</scope>
    <source>
        <strain evidence="2 3">17J57-3</strain>
    </source>
</reference>
<evidence type="ECO:0000313" key="3">
    <source>
        <dbReference type="Proteomes" id="UP000482155"/>
    </source>
</evidence>
<dbReference type="InterPro" id="IPR036249">
    <property type="entry name" value="Thioredoxin-like_sf"/>
</dbReference>
<proteinExistence type="predicted"/>
<dbReference type="PROSITE" id="PS51352">
    <property type="entry name" value="THIOREDOXIN_2"/>
    <property type="match status" value="1"/>
</dbReference>
<name>A0A6B3SWP6_9BURK</name>
<protein>
    <submittedName>
        <fullName evidence="2">Thioredoxin family protein</fullName>
    </submittedName>
</protein>
<comment type="caution">
    <text evidence="2">The sequence shown here is derived from an EMBL/GenBank/DDBJ whole genome shotgun (WGS) entry which is preliminary data.</text>
</comment>
<dbReference type="Pfam" id="PF00085">
    <property type="entry name" value="Thioredoxin"/>
    <property type="match status" value="1"/>
</dbReference>
<accession>A0A6B3SWP6</accession>
<dbReference type="SUPFAM" id="SSF52833">
    <property type="entry name" value="Thioredoxin-like"/>
    <property type="match status" value="1"/>
</dbReference>
<dbReference type="EMBL" id="JAAIVB010000055">
    <property type="protein sequence ID" value="NEX62832.1"/>
    <property type="molecule type" value="Genomic_DNA"/>
</dbReference>
<keyword evidence="3" id="KW-1185">Reference proteome</keyword>
<sequence>MSSLTLTPASRNQLADWLAGDDWVVACLCAAWCDTCRAYRAGFDALARQHPDKRFVWIDIEDEADVVGDIDVENFPTLLIQRGDDVHFFGTVLPDPRVADRLIGAHASADADPDDKLDEFSLRARLGAGA</sequence>